<dbReference type="Gene3D" id="3.30.40.10">
    <property type="entry name" value="Zinc/RING finger domain, C3HC4 (zinc finger)"/>
    <property type="match status" value="1"/>
</dbReference>
<accession>A0A317VWM1</accession>
<dbReference type="Proteomes" id="UP000246171">
    <property type="component" value="Unassembled WGS sequence"/>
</dbReference>
<dbReference type="RefSeq" id="XP_025390536.1">
    <property type="nucleotide sequence ID" value="XM_025526755.1"/>
</dbReference>
<keyword evidence="2" id="KW-0472">Membrane</keyword>
<dbReference type="PROSITE" id="PS50089">
    <property type="entry name" value="ZF_RING_2"/>
    <property type="match status" value="1"/>
</dbReference>
<dbReference type="PANTHER" id="PTHR45676:SF41">
    <property type="entry name" value="RING-H2 FINGER PROTEIN ATL66"/>
    <property type="match status" value="1"/>
</dbReference>
<dbReference type="InterPro" id="IPR001841">
    <property type="entry name" value="Znf_RING"/>
</dbReference>
<dbReference type="GO" id="GO:0016567">
    <property type="term" value="P:protein ubiquitination"/>
    <property type="evidence" value="ECO:0007669"/>
    <property type="project" value="UniProtKB-UniPathway"/>
</dbReference>
<evidence type="ECO:0000256" key="2">
    <source>
        <dbReference type="SAM" id="Phobius"/>
    </source>
</evidence>
<gene>
    <name evidence="4" type="ORF">BO83DRAFT_214223</name>
</gene>
<name>A0A317VWM1_ASPEC</name>
<feature type="domain" description="RING-type" evidence="3">
    <location>
        <begin position="83"/>
        <end position="160"/>
    </location>
</feature>
<dbReference type="UniPathway" id="UPA00143"/>
<dbReference type="VEuPathDB" id="FungiDB:BO83DRAFT_214223"/>
<comment type="caution">
    <text evidence="4">The sequence shown here is derived from an EMBL/GenBank/DDBJ whole genome shotgun (WGS) entry which is preliminary data.</text>
</comment>
<dbReference type="PANTHER" id="PTHR45676">
    <property type="entry name" value="RING-H2 FINGER PROTEIN ATL51-RELATED"/>
    <property type="match status" value="1"/>
</dbReference>
<dbReference type="CDD" id="cd16448">
    <property type="entry name" value="RING-H2"/>
    <property type="match status" value="1"/>
</dbReference>
<organism evidence="4 5">
    <name type="scientific">Aspergillus eucalypticola (strain CBS 122712 / IBT 29274)</name>
    <dbReference type="NCBI Taxonomy" id="1448314"/>
    <lineage>
        <taxon>Eukaryota</taxon>
        <taxon>Fungi</taxon>
        <taxon>Dikarya</taxon>
        <taxon>Ascomycota</taxon>
        <taxon>Pezizomycotina</taxon>
        <taxon>Eurotiomycetes</taxon>
        <taxon>Eurotiomycetidae</taxon>
        <taxon>Eurotiales</taxon>
        <taxon>Aspergillaceae</taxon>
        <taxon>Aspergillus</taxon>
        <taxon>Aspergillus subgen. Circumdati</taxon>
    </lineage>
</organism>
<dbReference type="GO" id="GO:0008270">
    <property type="term" value="F:zinc ion binding"/>
    <property type="evidence" value="ECO:0007669"/>
    <property type="project" value="UniProtKB-KW"/>
</dbReference>
<feature type="transmembrane region" description="Helical" evidence="2">
    <location>
        <begin position="12"/>
        <end position="33"/>
    </location>
</feature>
<keyword evidence="2" id="KW-1133">Transmembrane helix</keyword>
<sequence length="166" mass="18816">MAGDTHHTGIVGVIVGAVVLFVALSTIPFIVLYHHRRRATTRRSSELRNLTDGGIMRQVSVDRWLDEQTHASCEDRLYAQESCPICLSTLAASQDTLPFPEPAWVAPSPHDEPNLHDTMEADRVSGRRNILVLNRCHHVFHASCLASWFEYHQYRCPICQTSYFSE</sequence>
<reference evidence="4" key="1">
    <citation type="submission" date="2016-12" db="EMBL/GenBank/DDBJ databases">
        <title>The genomes of Aspergillus section Nigri reveals drivers in fungal speciation.</title>
        <authorList>
            <consortium name="DOE Joint Genome Institute"/>
            <person name="Vesth T.C."/>
            <person name="Nybo J."/>
            <person name="Theobald S."/>
            <person name="Brandl J."/>
            <person name="Frisvad J.C."/>
            <person name="Nielsen K.F."/>
            <person name="Lyhne E.K."/>
            <person name="Kogle M.E."/>
            <person name="Kuo A."/>
            <person name="Riley R."/>
            <person name="Clum A."/>
            <person name="Nolan M."/>
            <person name="Lipzen A."/>
            <person name="Salamov A."/>
            <person name="Henrissat B."/>
            <person name="Wiebenga A."/>
            <person name="De vries R.P."/>
            <person name="Grigoriev I.V."/>
            <person name="Mortensen U.H."/>
            <person name="Andersen M.R."/>
            <person name="Baker S.E."/>
        </authorList>
    </citation>
    <scope>NUCLEOTIDE SEQUENCE</scope>
    <source>
        <strain evidence="4">CBS 122712</strain>
    </source>
</reference>
<proteinExistence type="predicted"/>
<keyword evidence="1" id="KW-0479">Metal-binding</keyword>
<evidence type="ECO:0000259" key="3">
    <source>
        <dbReference type="PROSITE" id="PS50089"/>
    </source>
</evidence>
<dbReference type="GeneID" id="37048717"/>
<keyword evidence="5" id="KW-1185">Reference proteome</keyword>
<dbReference type="SMART" id="SM00184">
    <property type="entry name" value="RING"/>
    <property type="match status" value="1"/>
</dbReference>
<dbReference type="InterPro" id="IPR013083">
    <property type="entry name" value="Znf_RING/FYVE/PHD"/>
</dbReference>
<protein>
    <recommendedName>
        <fullName evidence="3">RING-type domain-containing protein</fullName>
    </recommendedName>
</protein>
<dbReference type="EMBL" id="MSFU01000006">
    <property type="protein sequence ID" value="PWY78744.1"/>
    <property type="molecule type" value="Genomic_DNA"/>
</dbReference>
<dbReference type="AlphaFoldDB" id="A0A317VWM1"/>
<keyword evidence="1" id="KW-0862">Zinc</keyword>
<evidence type="ECO:0000313" key="5">
    <source>
        <dbReference type="Proteomes" id="UP000246171"/>
    </source>
</evidence>
<dbReference type="SUPFAM" id="SSF57850">
    <property type="entry name" value="RING/U-box"/>
    <property type="match status" value="1"/>
</dbReference>
<evidence type="ECO:0000313" key="4">
    <source>
        <dbReference type="EMBL" id="PWY78744.1"/>
    </source>
</evidence>
<dbReference type="OrthoDB" id="8062037at2759"/>
<evidence type="ECO:0000256" key="1">
    <source>
        <dbReference type="PROSITE-ProRule" id="PRU00175"/>
    </source>
</evidence>
<dbReference type="Pfam" id="PF13639">
    <property type="entry name" value="zf-RING_2"/>
    <property type="match status" value="1"/>
</dbReference>
<keyword evidence="1" id="KW-0863">Zinc-finger</keyword>
<keyword evidence="2" id="KW-0812">Transmembrane</keyword>